<keyword evidence="3 12" id="KW-0812">Transmembrane</keyword>
<keyword evidence="10" id="KW-1015">Disulfide bond</keyword>
<reference evidence="13 14" key="1">
    <citation type="journal article" date="2010" name="J. Bacteriol.">
        <title>Genome sequence of the oligotrophic marine Gammaproteobacterium HTCC2143, isolated from the Oregon Coast.</title>
        <authorList>
            <person name="Oh H.M."/>
            <person name="Kang I."/>
            <person name="Ferriera S."/>
            <person name="Giovannoni S.J."/>
            <person name="Cho J.C."/>
        </authorList>
    </citation>
    <scope>NUCLEOTIDE SEQUENCE [LARGE SCALE GENOMIC DNA]</scope>
    <source>
        <strain evidence="13 14">HTCC2143</strain>
    </source>
</reference>
<evidence type="ECO:0000256" key="3">
    <source>
        <dbReference type="ARBA" id="ARBA00022692"/>
    </source>
</evidence>
<keyword evidence="2" id="KW-1003">Cell membrane</keyword>
<dbReference type="InterPro" id="IPR050450">
    <property type="entry name" value="COX15/CtaA_HemeA_synthase"/>
</dbReference>
<feature type="transmembrane region" description="Helical" evidence="12">
    <location>
        <begin position="191"/>
        <end position="214"/>
    </location>
</feature>
<evidence type="ECO:0000256" key="4">
    <source>
        <dbReference type="ARBA" id="ARBA00022723"/>
    </source>
</evidence>
<evidence type="ECO:0008006" key="15">
    <source>
        <dbReference type="Google" id="ProtNLM"/>
    </source>
</evidence>
<evidence type="ECO:0000256" key="7">
    <source>
        <dbReference type="ARBA" id="ARBA00023004"/>
    </source>
</evidence>
<dbReference type="GO" id="GO:0006784">
    <property type="term" value="P:heme A biosynthetic process"/>
    <property type="evidence" value="ECO:0007669"/>
    <property type="project" value="InterPro"/>
</dbReference>
<keyword evidence="14" id="KW-1185">Reference proteome</keyword>
<protein>
    <recommendedName>
        <fullName evidence="15">Cytochrome oxidase assembly protein</fullName>
    </recommendedName>
</protein>
<comment type="subcellular location">
    <subcellularLocation>
        <location evidence="1">Membrane</location>
        <topology evidence="1">Multi-pass membrane protein</topology>
    </subcellularLocation>
</comment>
<organism evidence="13 14">
    <name type="scientific">marine gamma proteobacterium HTCC2143</name>
    <dbReference type="NCBI Taxonomy" id="247633"/>
    <lineage>
        <taxon>Bacteria</taxon>
        <taxon>Pseudomonadati</taxon>
        <taxon>Pseudomonadota</taxon>
        <taxon>Gammaproteobacteria</taxon>
        <taxon>Cellvibrionales</taxon>
        <taxon>Spongiibacteraceae</taxon>
        <taxon>BD1-7 clade</taxon>
    </lineage>
</organism>
<keyword evidence="6" id="KW-0560">Oxidoreductase</keyword>
<gene>
    <name evidence="13" type="ORF">GP2143_15761</name>
</gene>
<sequence>MSLFNASEFRLPGFKLAVSSCLFAVIVLGMGAFTRLADAGLGCPDWPACYGHVLWPTNSEEVAIANQAYPDAPVEHDKTWPEMVHRYVAQALGYFTIALFTIAVLRRKQPQPVAVVSGLLTVNILMTVLTAIVGVSMEPYAVASVAVTLFVLAYLGIKNGVSDVPFKLPALILAFIILQGLFGMWTVTLKLWPQVVTSHLLGGFTTFSLLWLLMLRLNNRVWHLSKTDLQQLTSLRPLVVGGLIIVFLQIALGGWTTSNYAAVACPDLPTCQQQWMPAMDFEQGFNITQHIGPNYLGGTMNNEARIAIHFSHRVGAIITSAYLIALVVLLFKSVSVRQVRTLGKVILGVLALQVGLGLGNIIFQFPVSVAVAHNLVGAFLLVTLVTLNHRVFTARLVDSPTTENL</sequence>
<evidence type="ECO:0000256" key="12">
    <source>
        <dbReference type="SAM" id="Phobius"/>
    </source>
</evidence>
<keyword evidence="9 12" id="KW-0472">Membrane</keyword>
<keyword evidence="8" id="KW-0350">Heme biosynthesis</keyword>
<dbReference type="OrthoDB" id="1447144at2"/>
<evidence type="ECO:0000256" key="11">
    <source>
        <dbReference type="ARBA" id="ARBA00023444"/>
    </source>
</evidence>
<evidence type="ECO:0000256" key="6">
    <source>
        <dbReference type="ARBA" id="ARBA00023002"/>
    </source>
</evidence>
<dbReference type="Proteomes" id="UP000004931">
    <property type="component" value="Unassembled WGS sequence"/>
</dbReference>
<evidence type="ECO:0000256" key="9">
    <source>
        <dbReference type="ARBA" id="ARBA00023136"/>
    </source>
</evidence>
<dbReference type="GO" id="GO:0016491">
    <property type="term" value="F:oxidoreductase activity"/>
    <property type="evidence" value="ECO:0007669"/>
    <property type="project" value="UniProtKB-KW"/>
</dbReference>
<evidence type="ECO:0000256" key="5">
    <source>
        <dbReference type="ARBA" id="ARBA00022989"/>
    </source>
</evidence>
<dbReference type="PANTHER" id="PTHR35457">
    <property type="entry name" value="HEME A SYNTHASE"/>
    <property type="match status" value="1"/>
</dbReference>
<keyword evidence="5 12" id="KW-1133">Transmembrane helix</keyword>
<proteinExistence type="predicted"/>
<evidence type="ECO:0000256" key="10">
    <source>
        <dbReference type="ARBA" id="ARBA00023157"/>
    </source>
</evidence>
<accession>A0Y9C2</accession>
<keyword evidence="4" id="KW-0479">Metal-binding</keyword>
<evidence type="ECO:0000313" key="13">
    <source>
        <dbReference type="EMBL" id="EAW32726.1"/>
    </source>
</evidence>
<comment type="pathway">
    <text evidence="11">Porphyrin-containing compound metabolism.</text>
</comment>
<dbReference type="PANTHER" id="PTHR35457:SF1">
    <property type="entry name" value="HEME A SYNTHASE"/>
    <property type="match status" value="1"/>
</dbReference>
<name>A0Y9C2_9GAMM</name>
<dbReference type="InterPro" id="IPR003780">
    <property type="entry name" value="COX15/CtaA_fam"/>
</dbReference>
<feature type="transmembrane region" description="Helical" evidence="12">
    <location>
        <begin position="87"/>
        <end position="105"/>
    </location>
</feature>
<feature type="transmembrane region" description="Helical" evidence="12">
    <location>
        <begin position="140"/>
        <end position="157"/>
    </location>
</feature>
<dbReference type="EMBL" id="AAVT01000001">
    <property type="protein sequence ID" value="EAW32726.1"/>
    <property type="molecule type" value="Genomic_DNA"/>
</dbReference>
<dbReference type="eggNOG" id="COG1612">
    <property type="taxonomic scope" value="Bacteria"/>
</dbReference>
<dbReference type="STRING" id="247633.GP2143_15761"/>
<evidence type="ECO:0000256" key="2">
    <source>
        <dbReference type="ARBA" id="ARBA00022475"/>
    </source>
</evidence>
<dbReference type="Pfam" id="PF02628">
    <property type="entry name" value="COX15-CtaA"/>
    <property type="match status" value="2"/>
</dbReference>
<dbReference type="GO" id="GO:0046872">
    <property type="term" value="F:metal ion binding"/>
    <property type="evidence" value="ECO:0007669"/>
    <property type="project" value="UniProtKB-KW"/>
</dbReference>
<keyword evidence="7" id="KW-0408">Iron</keyword>
<evidence type="ECO:0000256" key="8">
    <source>
        <dbReference type="ARBA" id="ARBA00023133"/>
    </source>
</evidence>
<feature type="transmembrane region" description="Helical" evidence="12">
    <location>
        <begin position="369"/>
        <end position="387"/>
    </location>
</feature>
<feature type="transmembrane region" description="Helical" evidence="12">
    <location>
        <begin position="164"/>
        <end position="185"/>
    </location>
</feature>
<feature type="transmembrane region" description="Helical" evidence="12">
    <location>
        <begin position="112"/>
        <end position="134"/>
    </location>
</feature>
<evidence type="ECO:0000313" key="14">
    <source>
        <dbReference type="Proteomes" id="UP000004931"/>
    </source>
</evidence>
<dbReference type="GO" id="GO:0016020">
    <property type="term" value="C:membrane"/>
    <property type="evidence" value="ECO:0007669"/>
    <property type="project" value="UniProtKB-SubCell"/>
</dbReference>
<feature type="transmembrane region" description="Helical" evidence="12">
    <location>
        <begin position="235"/>
        <end position="252"/>
    </location>
</feature>
<dbReference type="AlphaFoldDB" id="A0Y9C2"/>
<evidence type="ECO:0000256" key="1">
    <source>
        <dbReference type="ARBA" id="ARBA00004141"/>
    </source>
</evidence>
<feature type="transmembrane region" description="Helical" evidence="12">
    <location>
        <begin position="343"/>
        <end position="363"/>
    </location>
</feature>
<comment type="caution">
    <text evidence="13">The sequence shown here is derived from an EMBL/GenBank/DDBJ whole genome shotgun (WGS) entry which is preliminary data.</text>
</comment>
<feature type="transmembrane region" description="Helical" evidence="12">
    <location>
        <begin position="310"/>
        <end position="331"/>
    </location>
</feature>